<evidence type="ECO:0000313" key="1">
    <source>
        <dbReference type="EMBL" id="QIL02811.1"/>
    </source>
</evidence>
<sequence length="243" mass="26289">MVNWTAVGALTAVALVHPKPAIAKVVAVQLDEHKPWLDGKVVGPAGAYEILRGTVRYELDPNSAEAAQVTDIRLAPVNARGNVEYSGPFLLLRPIDSARSNGATLIEIPNRGMDQTNGALFESKDFELVTPNAKDLGRAGIFERGTTFAWVGWQGRLKANEFGLAVPIGRGTGMARADYNWFRKAMPAEGVSLRDVGFYCAADTRQTGSRLVRKTSFDDPGTALPPGLTRKRAETCLPAAQRR</sequence>
<dbReference type="EMBL" id="CP049871">
    <property type="protein sequence ID" value="QIL02811.1"/>
    <property type="molecule type" value="Genomic_DNA"/>
</dbReference>
<keyword evidence="2" id="KW-1185">Reference proteome</keyword>
<proteinExistence type="predicted"/>
<protein>
    <submittedName>
        <fullName evidence="1">Uncharacterized protein</fullName>
    </submittedName>
</protein>
<reference evidence="1 2" key="1">
    <citation type="submission" date="2020-03" db="EMBL/GenBank/DDBJ databases">
        <title>Sphingomonas sp. nov., isolated from fish.</title>
        <authorList>
            <person name="Hyun D.-W."/>
            <person name="Bae J.-W."/>
        </authorList>
    </citation>
    <scope>NUCLEOTIDE SEQUENCE [LARGE SCALE GENOMIC DNA]</scope>
    <source>
        <strain evidence="1 2">HDW15C</strain>
    </source>
</reference>
<dbReference type="Proteomes" id="UP000502502">
    <property type="component" value="Chromosome"/>
</dbReference>
<accession>A0A6G7ZPB7</accession>
<dbReference type="KEGG" id="ssin:G7078_08465"/>
<evidence type="ECO:0000313" key="2">
    <source>
        <dbReference type="Proteomes" id="UP000502502"/>
    </source>
</evidence>
<organism evidence="1 2">
    <name type="scientific">Sphingomonas sinipercae</name>
    <dbReference type="NCBI Taxonomy" id="2714944"/>
    <lineage>
        <taxon>Bacteria</taxon>
        <taxon>Pseudomonadati</taxon>
        <taxon>Pseudomonadota</taxon>
        <taxon>Alphaproteobacteria</taxon>
        <taxon>Sphingomonadales</taxon>
        <taxon>Sphingomonadaceae</taxon>
        <taxon>Sphingomonas</taxon>
    </lineage>
</organism>
<dbReference type="AlphaFoldDB" id="A0A6G7ZPB7"/>
<dbReference type="RefSeq" id="WP_166095018.1">
    <property type="nucleotide sequence ID" value="NZ_CP049871.1"/>
</dbReference>
<name>A0A6G7ZPB7_9SPHN</name>
<gene>
    <name evidence="1" type="ORF">G7078_08465</name>
</gene>